<dbReference type="EMBL" id="QWEA01000003">
    <property type="protein sequence ID" value="RIJ45071.1"/>
    <property type="molecule type" value="Genomic_DNA"/>
</dbReference>
<protein>
    <submittedName>
        <fullName evidence="1">Uncharacterized protein</fullName>
    </submittedName>
</protein>
<name>A0A399SRG5_9MICO</name>
<evidence type="ECO:0000313" key="1">
    <source>
        <dbReference type="EMBL" id="RIJ45071.1"/>
    </source>
</evidence>
<evidence type="ECO:0000313" key="2">
    <source>
        <dbReference type="Proteomes" id="UP000266634"/>
    </source>
</evidence>
<dbReference type="GO" id="GO:0016491">
    <property type="term" value="F:oxidoreductase activity"/>
    <property type="evidence" value="ECO:0007669"/>
    <property type="project" value="InterPro"/>
</dbReference>
<dbReference type="Gene3D" id="3.40.109.10">
    <property type="entry name" value="NADH Oxidase"/>
    <property type="match status" value="1"/>
</dbReference>
<dbReference type="AlphaFoldDB" id="A0A399SRG5"/>
<reference evidence="1 2" key="1">
    <citation type="submission" date="2018-08" db="EMBL/GenBank/DDBJ databases">
        <title>Genome Sequence of Clavibacter michiganensis Subspecies type strains, and the Atypical Peach-Colored Strains Isolated from Tomato.</title>
        <authorList>
            <person name="Osdaghi E."/>
            <person name="Portier P."/>
            <person name="Briand M."/>
            <person name="Jacques M.-A."/>
        </authorList>
    </citation>
    <scope>NUCLEOTIDE SEQUENCE [LARGE SCALE GENOMIC DNA]</scope>
    <source>
        <strain evidence="1 2">CFBP 6488</strain>
    </source>
</reference>
<accession>A0A399SRG5</accession>
<sequence>MRPLSQVLEEYPEMAEPYAALHARYAPDGSTIQMLVRIGTATTEYPVTVRRDAEQLLRSPSPVDGMRPDD</sequence>
<proteinExistence type="predicted"/>
<dbReference type="Proteomes" id="UP000266634">
    <property type="component" value="Unassembled WGS sequence"/>
</dbReference>
<dbReference type="InterPro" id="IPR000415">
    <property type="entry name" value="Nitroreductase-like"/>
</dbReference>
<organism evidence="1 2">
    <name type="scientific">Clavibacter michiganensis subsp. insidiosus</name>
    <dbReference type="NCBI Taxonomy" id="33014"/>
    <lineage>
        <taxon>Bacteria</taxon>
        <taxon>Bacillati</taxon>
        <taxon>Actinomycetota</taxon>
        <taxon>Actinomycetes</taxon>
        <taxon>Micrococcales</taxon>
        <taxon>Microbacteriaceae</taxon>
        <taxon>Clavibacter</taxon>
    </lineage>
</organism>
<comment type="caution">
    <text evidence="1">The sequence shown here is derived from an EMBL/GenBank/DDBJ whole genome shotgun (WGS) entry which is preliminary data.</text>
</comment>
<gene>
    <name evidence="1" type="ORF">DZF93_00330</name>
</gene>